<keyword evidence="3" id="KW-1185">Reference proteome</keyword>
<protein>
    <submittedName>
        <fullName evidence="2">Uncharacterized protein</fullName>
    </submittedName>
</protein>
<evidence type="ECO:0000256" key="1">
    <source>
        <dbReference type="SAM" id="MobiDB-lite"/>
    </source>
</evidence>
<gene>
    <name evidence="2" type="primary">35</name>
    <name evidence="2" type="ORF">SEA_TINALIN_35</name>
</gene>
<dbReference type="GeneID" id="63911791"/>
<dbReference type="EMBL" id="MW132713">
    <property type="protein sequence ID" value="QQM15123.1"/>
    <property type="molecule type" value="Genomic_DNA"/>
</dbReference>
<name>A0A7T7K8Y5_9CAUD</name>
<organism evidence="2 3">
    <name type="scientific">Gordonia phage TinaLin</name>
    <dbReference type="NCBI Taxonomy" id="2797324"/>
    <lineage>
        <taxon>Viruses</taxon>
        <taxon>Duplodnaviria</taxon>
        <taxon>Heunggongvirae</taxon>
        <taxon>Uroviricota</taxon>
        <taxon>Caudoviricetes</taxon>
        <taxon>Ruthgordonvirinae</taxon>
        <taxon>Tinalinvirus</taxon>
        <taxon>Tinalinvirus tinalin</taxon>
    </lineage>
</organism>
<evidence type="ECO:0000313" key="2">
    <source>
        <dbReference type="EMBL" id="QQM15123.1"/>
    </source>
</evidence>
<proteinExistence type="predicted"/>
<dbReference type="KEGG" id="vg:63911791"/>
<dbReference type="Proteomes" id="UP000596151">
    <property type="component" value="Segment"/>
</dbReference>
<reference evidence="2 3" key="1">
    <citation type="submission" date="2020-10" db="EMBL/GenBank/DDBJ databases">
        <authorList>
            <person name="Tina S.-P."/>
            <person name="Abby P."/>
            <person name="Briggs L.A."/>
            <person name="Washington J.M."/>
            <person name="Garlena R.A."/>
            <person name="Russell D.A."/>
            <person name="Pope W.H."/>
            <person name="Jacobs-Sera D."/>
            <person name="Hatfull G.F."/>
        </authorList>
    </citation>
    <scope>NUCLEOTIDE SEQUENCE [LARGE SCALE GENOMIC DNA]</scope>
</reference>
<dbReference type="RefSeq" id="YP_010051050.1">
    <property type="nucleotide sequence ID" value="NC_054437.1"/>
</dbReference>
<sequence length="73" mass="8253">MMTIDEKQERLKRELAERRAEWNAGGRGVRLGMAQTVHAWGSGETLCGRKSRPGQQRQTLDPIQCKRCQKAAS</sequence>
<evidence type="ECO:0000313" key="3">
    <source>
        <dbReference type="Proteomes" id="UP000596151"/>
    </source>
</evidence>
<accession>A0A7T7K8Y5</accession>
<feature type="region of interest" description="Disordered" evidence="1">
    <location>
        <begin position="44"/>
        <end position="73"/>
    </location>
</feature>